<dbReference type="EMBL" id="CP041616">
    <property type="protein sequence ID" value="QDO88428.1"/>
    <property type="molecule type" value="Genomic_DNA"/>
</dbReference>
<keyword evidence="1" id="KW-0805">Transcription regulation</keyword>
<dbReference type="Pfam" id="PF13377">
    <property type="entry name" value="Peripla_BP_3"/>
    <property type="match status" value="1"/>
</dbReference>
<dbReference type="InterPro" id="IPR000843">
    <property type="entry name" value="HTH_LacI"/>
</dbReference>
<dbReference type="Gene3D" id="3.40.50.2300">
    <property type="match status" value="2"/>
</dbReference>
<keyword evidence="6" id="KW-1185">Reference proteome</keyword>
<evidence type="ECO:0000313" key="6">
    <source>
        <dbReference type="Proteomes" id="UP000315395"/>
    </source>
</evidence>
<dbReference type="SUPFAM" id="SSF53822">
    <property type="entry name" value="Periplasmic binding protein-like I"/>
    <property type="match status" value="1"/>
</dbReference>
<organism evidence="5 6">
    <name type="scientific">Ornithinimicrobium ciconiae</name>
    <dbReference type="NCBI Taxonomy" id="2594265"/>
    <lineage>
        <taxon>Bacteria</taxon>
        <taxon>Bacillati</taxon>
        <taxon>Actinomycetota</taxon>
        <taxon>Actinomycetes</taxon>
        <taxon>Micrococcales</taxon>
        <taxon>Ornithinimicrobiaceae</taxon>
        <taxon>Ornithinimicrobium</taxon>
    </lineage>
</organism>
<dbReference type="PANTHER" id="PTHR30146:SF109">
    <property type="entry name" value="HTH-TYPE TRANSCRIPTIONAL REGULATOR GALS"/>
    <property type="match status" value="1"/>
</dbReference>
<dbReference type="CDD" id="cd01392">
    <property type="entry name" value="HTH_LacI"/>
    <property type="match status" value="1"/>
</dbReference>
<gene>
    <name evidence="5" type="ORF">FNH13_08810</name>
</gene>
<dbReference type="Proteomes" id="UP000315395">
    <property type="component" value="Chromosome"/>
</dbReference>
<name>A0A516GAA8_9MICO</name>
<dbReference type="RefSeq" id="WP_143783106.1">
    <property type="nucleotide sequence ID" value="NZ_CP041616.1"/>
</dbReference>
<dbReference type="InterPro" id="IPR046335">
    <property type="entry name" value="LacI/GalR-like_sensor"/>
</dbReference>
<evidence type="ECO:0000256" key="1">
    <source>
        <dbReference type="ARBA" id="ARBA00023015"/>
    </source>
</evidence>
<proteinExistence type="predicted"/>
<dbReference type="PROSITE" id="PS00356">
    <property type="entry name" value="HTH_LACI_1"/>
    <property type="match status" value="1"/>
</dbReference>
<evidence type="ECO:0000313" key="5">
    <source>
        <dbReference type="EMBL" id="QDO88428.1"/>
    </source>
</evidence>
<dbReference type="AlphaFoldDB" id="A0A516GAA8"/>
<dbReference type="CDD" id="cd06267">
    <property type="entry name" value="PBP1_LacI_sugar_binding-like"/>
    <property type="match status" value="1"/>
</dbReference>
<dbReference type="Gene3D" id="1.10.260.40">
    <property type="entry name" value="lambda repressor-like DNA-binding domains"/>
    <property type="match status" value="1"/>
</dbReference>
<dbReference type="InterPro" id="IPR028082">
    <property type="entry name" value="Peripla_BP_I"/>
</dbReference>
<keyword evidence="3" id="KW-0804">Transcription</keyword>
<evidence type="ECO:0000256" key="3">
    <source>
        <dbReference type="ARBA" id="ARBA00023163"/>
    </source>
</evidence>
<dbReference type="PROSITE" id="PS50932">
    <property type="entry name" value="HTH_LACI_2"/>
    <property type="match status" value="1"/>
</dbReference>
<dbReference type="InterPro" id="IPR010982">
    <property type="entry name" value="Lambda_DNA-bd_dom_sf"/>
</dbReference>
<evidence type="ECO:0000256" key="2">
    <source>
        <dbReference type="ARBA" id="ARBA00023125"/>
    </source>
</evidence>
<feature type="domain" description="HTH lacI-type" evidence="4">
    <location>
        <begin position="7"/>
        <end position="61"/>
    </location>
</feature>
<keyword evidence="2" id="KW-0238">DNA-binding</keyword>
<dbReference type="SUPFAM" id="SSF47413">
    <property type="entry name" value="lambda repressor-like DNA-binding domains"/>
    <property type="match status" value="1"/>
</dbReference>
<dbReference type="SMART" id="SM00354">
    <property type="entry name" value="HTH_LACI"/>
    <property type="match status" value="1"/>
</dbReference>
<sequence>MATGNAPTLEDVAARAGVSRATASRVINADPRVREAARLAVHAAVAQLGYRPNRAARRLVTRAADSIAVVVPESDERVFSDPFFSGTLRGVTRAVGDLPMQVVLVMGKPDDGDHRMERYLRGGHTDGAIVVSHHQNDNLWRVLAETQLPSVFLGRPYAEEARVPYVDVDNAAGAALAARHLVERGCRRIGTVTGPLDMSAGQDRLDGWQRVLVEAGLSTDLVEIGDFAAAGGAQATRRLLERCPDLDGIFVASDQMAVAAIGELAVAGRRVPEDVAVVGYDDSTAATMSRPALTTVVNPIAEMASRAVDLLLRVMDGDEVEPAILPTALVVRESA</sequence>
<dbReference type="Pfam" id="PF00356">
    <property type="entry name" value="LacI"/>
    <property type="match status" value="1"/>
</dbReference>
<protein>
    <submittedName>
        <fullName evidence="5">LacI family transcriptional regulator</fullName>
    </submittedName>
</protein>
<dbReference type="PRINTS" id="PR00036">
    <property type="entry name" value="HTHLACI"/>
</dbReference>
<evidence type="ECO:0000259" key="4">
    <source>
        <dbReference type="PROSITE" id="PS50932"/>
    </source>
</evidence>
<dbReference type="GO" id="GO:0000976">
    <property type="term" value="F:transcription cis-regulatory region binding"/>
    <property type="evidence" value="ECO:0007669"/>
    <property type="project" value="TreeGrafter"/>
</dbReference>
<dbReference type="KEGG" id="orz:FNH13_08810"/>
<dbReference type="GO" id="GO:0003700">
    <property type="term" value="F:DNA-binding transcription factor activity"/>
    <property type="evidence" value="ECO:0007669"/>
    <property type="project" value="TreeGrafter"/>
</dbReference>
<reference evidence="5 6" key="1">
    <citation type="submission" date="2019-07" db="EMBL/GenBank/DDBJ databases">
        <title>complete genome sequencing of Ornithinimicrobium sp. H23M54.</title>
        <authorList>
            <person name="Bae J.-W."/>
            <person name="Lee S.-Y."/>
        </authorList>
    </citation>
    <scope>NUCLEOTIDE SEQUENCE [LARGE SCALE GENOMIC DNA]</scope>
    <source>
        <strain evidence="5 6">H23M54</strain>
    </source>
</reference>
<dbReference type="PANTHER" id="PTHR30146">
    <property type="entry name" value="LACI-RELATED TRANSCRIPTIONAL REPRESSOR"/>
    <property type="match status" value="1"/>
</dbReference>
<accession>A0A516GAA8</accession>
<dbReference type="OrthoDB" id="4268837at2"/>